<reference evidence="1 2" key="2">
    <citation type="journal article" date="2021" name="Genomics">
        <title>High-quality reference genome for Clonorchis sinensis.</title>
        <authorList>
            <person name="Young N.D."/>
            <person name="Stroehlein A.J."/>
            <person name="Kinkar L."/>
            <person name="Wang T."/>
            <person name="Sohn W.M."/>
            <person name="Chang B.C.H."/>
            <person name="Kaur P."/>
            <person name="Weisz D."/>
            <person name="Dudchenko O."/>
            <person name="Aiden E.L."/>
            <person name="Korhonen P.K."/>
            <person name="Gasser R.B."/>
        </authorList>
    </citation>
    <scope>NUCLEOTIDE SEQUENCE [LARGE SCALE GENOMIC DNA]</scope>
    <source>
        <strain evidence="1">Cs-k2</strain>
    </source>
</reference>
<evidence type="ECO:0000313" key="1">
    <source>
        <dbReference type="EMBL" id="KAG5442148.1"/>
    </source>
</evidence>
<organism evidence="1 2">
    <name type="scientific">Clonorchis sinensis</name>
    <name type="common">Chinese liver fluke</name>
    <dbReference type="NCBI Taxonomy" id="79923"/>
    <lineage>
        <taxon>Eukaryota</taxon>
        <taxon>Metazoa</taxon>
        <taxon>Spiralia</taxon>
        <taxon>Lophotrochozoa</taxon>
        <taxon>Platyhelminthes</taxon>
        <taxon>Trematoda</taxon>
        <taxon>Digenea</taxon>
        <taxon>Opisthorchiida</taxon>
        <taxon>Opisthorchiata</taxon>
        <taxon>Opisthorchiidae</taxon>
        <taxon>Clonorchis</taxon>
    </lineage>
</organism>
<comment type="caution">
    <text evidence="1">The sequence shown here is derived from an EMBL/GenBank/DDBJ whole genome shotgun (WGS) entry which is preliminary data.</text>
</comment>
<name>A0A8T1LZL5_CLOSI</name>
<reference evidence="1 2" key="1">
    <citation type="journal article" date="2018" name="Biotechnol. Adv.">
        <title>Improved genomic resources and new bioinformatic workflow for the carcinogenic parasite Clonorchis sinensis: Biotechnological implications.</title>
        <authorList>
            <person name="Wang D."/>
            <person name="Korhonen P.K."/>
            <person name="Gasser R.B."/>
            <person name="Young N.D."/>
        </authorList>
    </citation>
    <scope>NUCLEOTIDE SEQUENCE [LARGE SCALE GENOMIC DNA]</scope>
    <source>
        <strain evidence="1">Cs-k2</strain>
    </source>
</reference>
<proteinExistence type="predicted"/>
<sequence length="182" mass="20748">MDPYMYCGEKLLGDVTVSEALSPISDNYMFVDSLGAVQFSSFMTFEASNEYVKDDHVVFVRAAGTLTTNAVLRHECVYYKCSGRSANRRKVQESEEASKLSAFAAKKENANRRLSSTFLSKKTREPSLSHLEHNRKVTMMLYHRLPVSRRLSEEELCTCRTLLKYAMPSCEVRLFVAEEFIA</sequence>
<dbReference type="Proteomes" id="UP000286415">
    <property type="component" value="Unassembled WGS sequence"/>
</dbReference>
<dbReference type="AlphaFoldDB" id="A0A8T1LZL5"/>
<dbReference type="EMBL" id="NIRI02000076">
    <property type="protein sequence ID" value="KAG5442148.1"/>
    <property type="molecule type" value="Genomic_DNA"/>
</dbReference>
<accession>A0A8T1LZL5</accession>
<keyword evidence="2" id="KW-1185">Reference proteome</keyword>
<gene>
    <name evidence="1" type="ORF">CSKR_200162</name>
</gene>
<evidence type="ECO:0000313" key="2">
    <source>
        <dbReference type="Proteomes" id="UP000286415"/>
    </source>
</evidence>
<protein>
    <submittedName>
        <fullName evidence="1">Uncharacterized protein</fullName>
    </submittedName>
</protein>